<evidence type="ECO:0000313" key="8">
    <source>
        <dbReference type="EMBL" id="OIP40766.1"/>
    </source>
</evidence>
<dbReference type="GO" id="GO:0003743">
    <property type="term" value="F:translation initiation factor activity"/>
    <property type="evidence" value="ECO:0007669"/>
    <property type="project" value="UniProtKB-UniRule"/>
</dbReference>
<comment type="similarity">
    <text evidence="1 4">Belongs to the IF-3 family.</text>
</comment>
<keyword evidence="2 4" id="KW-0396">Initiation factor</keyword>
<dbReference type="InterPro" id="IPR036788">
    <property type="entry name" value="T_IF-3_C_sf"/>
</dbReference>
<accession>A0A1J5EBT9</accession>
<evidence type="ECO:0000313" key="9">
    <source>
        <dbReference type="Proteomes" id="UP000183085"/>
    </source>
</evidence>
<evidence type="ECO:0000256" key="3">
    <source>
        <dbReference type="ARBA" id="ARBA00022917"/>
    </source>
</evidence>
<dbReference type="InterPro" id="IPR001288">
    <property type="entry name" value="Translation_initiation_fac_3"/>
</dbReference>
<feature type="domain" description="Translation initiation factor 3 N-terminal" evidence="7">
    <location>
        <begin position="10"/>
        <end position="79"/>
    </location>
</feature>
<protein>
    <recommendedName>
        <fullName evidence="4 5">Translation initiation factor IF-3</fullName>
    </recommendedName>
</protein>
<organism evidence="8 9">
    <name type="scientific">Candidatus Desantisbacteria bacterium CG2_30_40_21</name>
    <dbReference type="NCBI Taxonomy" id="1817895"/>
    <lineage>
        <taxon>Bacteria</taxon>
        <taxon>Candidatus Desantisiibacteriota</taxon>
    </lineage>
</organism>
<evidence type="ECO:0000259" key="6">
    <source>
        <dbReference type="Pfam" id="PF00707"/>
    </source>
</evidence>
<feature type="domain" description="Translation initiation factor 3 C-terminal" evidence="6">
    <location>
        <begin position="86"/>
        <end position="170"/>
    </location>
</feature>
<name>A0A1J5EBT9_9BACT</name>
<proteinExistence type="inferred from homology"/>
<dbReference type="STRING" id="1817895.AUJ95_04165"/>
<evidence type="ECO:0000256" key="4">
    <source>
        <dbReference type="HAMAP-Rule" id="MF_00080"/>
    </source>
</evidence>
<dbReference type="GO" id="GO:0005829">
    <property type="term" value="C:cytosol"/>
    <property type="evidence" value="ECO:0007669"/>
    <property type="project" value="TreeGrafter"/>
</dbReference>
<dbReference type="PANTHER" id="PTHR10938">
    <property type="entry name" value="TRANSLATION INITIATION FACTOR IF-3"/>
    <property type="match status" value="1"/>
</dbReference>
<dbReference type="InterPro" id="IPR036787">
    <property type="entry name" value="T_IF-3_N_sf"/>
</dbReference>
<dbReference type="GO" id="GO:0043022">
    <property type="term" value="F:ribosome binding"/>
    <property type="evidence" value="ECO:0007669"/>
    <property type="project" value="UniProtKB-ARBA"/>
</dbReference>
<dbReference type="InterPro" id="IPR019814">
    <property type="entry name" value="Translation_initiation_fac_3_N"/>
</dbReference>
<reference evidence="8 9" key="1">
    <citation type="journal article" date="2016" name="Environ. Microbiol.">
        <title>Genomic resolution of a cold subsurface aquifer community provides metabolic insights for novel microbes adapted to high CO concentrations.</title>
        <authorList>
            <person name="Probst A.J."/>
            <person name="Castelle C.J."/>
            <person name="Singh A."/>
            <person name="Brown C.T."/>
            <person name="Anantharaman K."/>
            <person name="Sharon I."/>
            <person name="Hug L.A."/>
            <person name="Burstein D."/>
            <person name="Emerson J.B."/>
            <person name="Thomas B.C."/>
            <person name="Banfield J.F."/>
        </authorList>
    </citation>
    <scope>NUCLEOTIDE SEQUENCE [LARGE SCALE GENOMIC DNA]</scope>
    <source>
        <strain evidence="8">CG2_30_40_21</strain>
    </source>
</reference>
<dbReference type="AlphaFoldDB" id="A0A1J5EBT9"/>
<keyword evidence="3 4" id="KW-0648">Protein biosynthesis</keyword>
<dbReference type="SUPFAM" id="SSF54364">
    <property type="entry name" value="Translation initiation factor IF3, N-terminal domain"/>
    <property type="match status" value="1"/>
</dbReference>
<dbReference type="InterPro" id="IPR019815">
    <property type="entry name" value="Translation_initiation_fac_3_C"/>
</dbReference>
<comment type="caution">
    <text evidence="8">The sequence shown here is derived from an EMBL/GenBank/DDBJ whole genome shotgun (WGS) entry which is preliminary data.</text>
</comment>
<evidence type="ECO:0000259" key="7">
    <source>
        <dbReference type="Pfam" id="PF05198"/>
    </source>
</evidence>
<dbReference type="EMBL" id="MNYI01000106">
    <property type="protein sequence ID" value="OIP40766.1"/>
    <property type="molecule type" value="Genomic_DNA"/>
</dbReference>
<dbReference type="Proteomes" id="UP000183085">
    <property type="component" value="Unassembled WGS sequence"/>
</dbReference>
<dbReference type="NCBIfam" id="TIGR00168">
    <property type="entry name" value="infC"/>
    <property type="match status" value="1"/>
</dbReference>
<gene>
    <name evidence="4" type="primary">infC</name>
    <name evidence="8" type="ORF">AUJ95_04165</name>
</gene>
<evidence type="ECO:0000256" key="1">
    <source>
        <dbReference type="ARBA" id="ARBA00005439"/>
    </source>
</evidence>
<dbReference type="HAMAP" id="MF_00080">
    <property type="entry name" value="IF_3"/>
    <property type="match status" value="1"/>
</dbReference>
<evidence type="ECO:0000256" key="5">
    <source>
        <dbReference type="NCBIfam" id="TIGR00168"/>
    </source>
</evidence>
<evidence type="ECO:0000256" key="2">
    <source>
        <dbReference type="ARBA" id="ARBA00022540"/>
    </source>
</evidence>
<keyword evidence="4" id="KW-0963">Cytoplasm</keyword>
<dbReference type="Gene3D" id="3.10.20.80">
    <property type="entry name" value="Translation initiation factor 3 (IF-3), N-terminal domain"/>
    <property type="match status" value="1"/>
</dbReference>
<dbReference type="FunFam" id="3.10.20.80:FF:000001">
    <property type="entry name" value="Translation initiation factor IF-3"/>
    <property type="match status" value="1"/>
</dbReference>
<comment type="subunit">
    <text evidence="4">Monomer.</text>
</comment>
<dbReference type="GO" id="GO:0016020">
    <property type="term" value="C:membrane"/>
    <property type="evidence" value="ECO:0007669"/>
    <property type="project" value="TreeGrafter"/>
</dbReference>
<sequence>MSNIKQTVRINEKIYAKEIRVIASDGEQKGIMSVRAALDIAGQEGLDLVEISPDAQPPVCKIMDYGKYKYDQSIKAKENKKRQTVVHVKEIKMSPTIDKHDYDFKAKHAKEFLAAGDKVMVKVEFKGRQMAHTQFGAKILKQLIEELNGLAIVESPPKMEGRRMIVLLSPVSSKG</sequence>
<dbReference type="PANTHER" id="PTHR10938:SF0">
    <property type="entry name" value="TRANSLATION INITIATION FACTOR IF-3, MITOCHONDRIAL"/>
    <property type="match status" value="1"/>
</dbReference>
<dbReference type="SUPFAM" id="SSF55200">
    <property type="entry name" value="Translation initiation factor IF3, C-terminal domain"/>
    <property type="match status" value="1"/>
</dbReference>
<comment type="subcellular location">
    <subcellularLocation>
        <location evidence="4">Cytoplasm</location>
    </subcellularLocation>
</comment>
<dbReference type="Pfam" id="PF00707">
    <property type="entry name" value="IF3_C"/>
    <property type="match status" value="1"/>
</dbReference>
<dbReference type="GO" id="GO:0032790">
    <property type="term" value="P:ribosome disassembly"/>
    <property type="evidence" value="ECO:0007669"/>
    <property type="project" value="TreeGrafter"/>
</dbReference>
<comment type="function">
    <text evidence="4">IF-3 binds to the 30S ribosomal subunit and shifts the equilibrium between 70S ribosomes and their 50S and 30S subunits in favor of the free subunits, thus enhancing the availability of 30S subunits on which protein synthesis initiation begins.</text>
</comment>
<dbReference type="Pfam" id="PF05198">
    <property type="entry name" value="IF3_N"/>
    <property type="match status" value="1"/>
</dbReference>
<dbReference type="FunFam" id="3.30.110.10:FF:000001">
    <property type="entry name" value="Translation initiation factor IF-3"/>
    <property type="match status" value="1"/>
</dbReference>
<dbReference type="Gene3D" id="3.30.110.10">
    <property type="entry name" value="Translation initiation factor 3 (IF-3), C-terminal domain"/>
    <property type="match status" value="1"/>
</dbReference>